<dbReference type="GO" id="GO:0045259">
    <property type="term" value="C:proton-transporting ATP synthase complex"/>
    <property type="evidence" value="ECO:0007669"/>
    <property type="project" value="UniProtKB-KW"/>
</dbReference>
<evidence type="ECO:0000256" key="6">
    <source>
        <dbReference type="ARBA" id="ARBA00023065"/>
    </source>
</evidence>
<dbReference type="InterPro" id="IPR013837">
    <property type="entry name" value="ATP_synth_F0_suB"/>
</dbReference>
<keyword evidence="8 10" id="KW-0472">Membrane</keyword>
<keyword evidence="2 10" id="KW-0813">Transport</keyword>
<keyword evidence="7 10" id="KW-0496">Mitochondrion</keyword>
<evidence type="ECO:0000256" key="2">
    <source>
        <dbReference type="ARBA" id="ARBA00022448"/>
    </source>
</evidence>
<gene>
    <name evidence="11" type="ORF">AJ80_01565</name>
</gene>
<comment type="similarity">
    <text evidence="1 10">Belongs to the eukaryotic ATPase B chain family.</text>
</comment>
<evidence type="ECO:0000313" key="12">
    <source>
        <dbReference type="Proteomes" id="UP000224634"/>
    </source>
</evidence>
<dbReference type="Proteomes" id="UP000224634">
    <property type="component" value="Unassembled WGS sequence"/>
</dbReference>
<dbReference type="Pfam" id="PF05405">
    <property type="entry name" value="Mt_ATP-synt_B"/>
    <property type="match status" value="1"/>
</dbReference>
<evidence type="ECO:0000256" key="3">
    <source>
        <dbReference type="ARBA" id="ARBA00022547"/>
    </source>
</evidence>
<dbReference type="STRING" id="1447883.A0A2B7Z0N3"/>
<dbReference type="PANTHER" id="PTHR12733:SF3">
    <property type="entry name" value="ATP SYNTHASE F(0) COMPLEX SUBUNIT B1, MITOCHONDRIAL"/>
    <property type="match status" value="1"/>
</dbReference>
<keyword evidence="5 10" id="KW-0999">Mitochondrion inner membrane</keyword>
<dbReference type="GO" id="GO:0005743">
    <property type="term" value="C:mitochondrial inner membrane"/>
    <property type="evidence" value="ECO:0007669"/>
    <property type="project" value="UniProtKB-SubCell"/>
</dbReference>
<keyword evidence="6 10" id="KW-0406">Ion transport</keyword>
<evidence type="ECO:0000256" key="5">
    <source>
        <dbReference type="ARBA" id="ARBA00022792"/>
    </source>
</evidence>
<evidence type="ECO:0000256" key="10">
    <source>
        <dbReference type="RuleBase" id="RU368017"/>
    </source>
</evidence>
<dbReference type="Gene3D" id="1.20.5.2210">
    <property type="match status" value="1"/>
</dbReference>
<protein>
    <recommendedName>
        <fullName evidence="10">ATP synthase subunit 4</fullName>
    </recommendedName>
</protein>
<dbReference type="FunFam" id="1.20.5.2210:FF:000002">
    <property type="entry name" value="ATP synthase subunit 4 mitochondrial"/>
    <property type="match status" value="1"/>
</dbReference>
<evidence type="ECO:0000256" key="4">
    <source>
        <dbReference type="ARBA" id="ARBA00022781"/>
    </source>
</evidence>
<evidence type="ECO:0000256" key="9">
    <source>
        <dbReference type="ARBA" id="ARBA00062152"/>
    </source>
</evidence>
<evidence type="ECO:0000256" key="8">
    <source>
        <dbReference type="ARBA" id="ARBA00023136"/>
    </source>
</evidence>
<dbReference type="EMBL" id="PDNA01000013">
    <property type="protein sequence ID" value="PGH26799.1"/>
    <property type="molecule type" value="Genomic_DNA"/>
</dbReference>
<comment type="subcellular location">
    <subcellularLocation>
        <location evidence="10">Mitochondrion</location>
    </subcellularLocation>
    <subcellularLocation>
        <location evidence="10">Mitochondrion inner membrane</location>
    </subcellularLocation>
</comment>
<dbReference type="SUPFAM" id="SSF161060">
    <property type="entry name" value="ATP synthase B chain-like"/>
    <property type="match status" value="1"/>
</dbReference>
<sequence length="238" mass="26376">MASRLAKSALGAARVRPVVSTRTLPTITTTLTSTRSASNVPSEDPKSKAQSIIDSLPGSNLFSKTAILSAGAGLSIAAISNEIYVVNEETVAAFCIFTVFYGVAKLMGPMHNEWAQTQLQKQKDILNDARQRHTDAVAKRIEDVKQLSSVVEITKQLFEVSKETARLEAQSFEMEQRTTLTAEAKRVLDSWVQYEGQVKQREQRELAQTVITKIEKELQNPRVLQQILQQSIADVESE</sequence>
<keyword evidence="12" id="KW-1185">Reference proteome</keyword>
<comment type="subunit">
    <text evidence="9 10">F-type ATPases have 2 components, CF(1) - the catalytic core - and CF(0) - the membrane proton channel. In yeast, the dimeric form of ATP synthase consists of 17 polypeptides: alpha, beta, gamma, delta, epsilon, 4 (B), 5 (OSCP), 6 (A), 8, 9 (C), d, E (Tim11), f, g, h, i/j and k.</text>
</comment>
<comment type="function">
    <text evidence="10">Subunit b, of the mitochondrial membrane ATP synthase complex (F(1)F(0) ATP synthase or Complex V) that produces ATP from ADP in the presence of a proton gradient across the membrane which is generated by electron transport complexes of the respiratory chain. ATP synthase complex consist of a soluble F(1) head domain - the catalytic core - and a membrane F(1) domain - the membrane proton channel. These two domains are linked by a central stalk rotating inside the F(1) region and a stationary peripheral stalk. During catalysis, ATP synthesis in the catalytic domain of F(1) is coupled via a rotary mechanism of the central stalk subunits to proton translocation. In vivo, can only synthesize ATP although its ATP hydrolase activity can be activated artificially in vitro. Part of the complex F(0) domain. Part of the complex F(0) domain and the peripheric stalk, which acts as a stator to hold the catalytic alpha(3)beta(3) subcomplex and subunit a/ATP6 static relative to the rotary elements.</text>
</comment>
<keyword evidence="3 10" id="KW-0138">CF(0)</keyword>
<organism evidence="11 12">
    <name type="scientific">Polytolypa hystricis (strain UAMH7299)</name>
    <dbReference type="NCBI Taxonomy" id="1447883"/>
    <lineage>
        <taxon>Eukaryota</taxon>
        <taxon>Fungi</taxon>
        <taxon>Dikarya</taxon>
        <taxon>Ascomycota</taxon>
        <taxon>Pezizomycotina</taxon>
        <taxon>Eurotiomycetes</taxon>
        <taxon>Eurotiomycetidae</taxon>
        <taxon>Onygenales</taxon>
        <taxon>Onygenales incertae sedis</taxon>
        <taxon>Polytolypa</taxon>
    </lineage>
</organism>
<proteinExistence type="inferred from homology"/>
<evidence type="ECO:0000256" key="7">
    <source>
        <dbReference type="ARBA" id="ARBA00023128"/>
    </source>
</evidence>
<reference evidence="11 12" key="1">
    <citation type="submission" date="2017-10" db="EMBL/GenBank/DDBJ databases">
        <title>Comparative genomics in systemic dimorphic fungi from Ajellomycetaceae.</title>
        <authorList>
            <person name="Munoz J.F."/>
            <person name="Mcewen J.G."/>
            <person name="Clay O.K."/>
            <person name="Cuomo C.A."/>
        </authorList>
    </citation>
    <scope>NUCLEOTIDE SEQUENCE [LARGE SCALE GENOMIC DNA]</scope>
    <source>
        <strain evidence="11 12">UAMH7299</strain>
    </source>
</reference>
<comment type="caution">
    <text evidence="11">The sequence shown here is derived from an EMBL/GenBank/DDBJ whole genome shotgun (WGS) entry which is preliminary data.</text>
</comment>
<dbReference type="InterPro" id="IPR008688">
    <property type="entry name" value="ATP_synth_Bsub_B/MI25"/>
</dbReference>
<name>A0A2B7Z0N3_POLH7</name>
<dbReference type="AlphaFoldDB" id="A0A2B7Z0N3"/>
<keyword evidence="4 10" id="KW-0375">Hydrogen ion transport</keyword>
<dbReference type="GO" id="GO:0046933">
    <property type="term" value="F:proton-transporting ATP synthase activity, rotational mechanism"/>
    <property type="evidence" value="ECO:0007669"/>
    <property type="project" value="TreeGrafter"/>
</dbReference>
<dbReference type="OrthoDB" id="67388at2759"/>
<evidence type="ECO:0000256" key="1">
    <source>
        <dbReference type="ARBA" id="ARBA00007479"/>
    </source>
</evidence>
<dbReference type="PANTHER" id="PTHR12733">
    <property type="entry name" value="MITOCHONDRIAL ATP SYNTHASE B CHAIN"/>
    <property type="match status" value="1"/>
</dbReference>
<evidence type="ECO:0000313" key="11">
    <source>
        <dbReference type="EMBL" id="PGH26799.1"/>
    </source>
</evidence>
<accession>A0A2B7Z0N3</accession>